<reference evidence="1 2" key="1">
    <citation type="journal article" date="2016" name="Front. Microbiol.">
        <title>Comparative Genomic Analysis Reveals a Diverse Repertoire of Genes Involved in Prokaryote-Eukaryote Interactions within the Pseudovibrio Genus.</title>
        <authorList>
            <person name="Romano S."/>
            <person name="Fernandez-Guerra A."/>
            <person name="Reen F.J."/>
            <person name="Glockner F.O."/>
            <person name="Crowley S.P."/>
            <person name="O'Sullivan O."/>
            <person name="Cotter P.D."/>
            <person name="Adams C."/>
            <person name="Dobson A.D."/>
            <person name="O'Gara F."/>
        </authorList>
    </citation>
    <scope>NUCLEOTIDE SEQUENCE [LARGE SCALE GENOMIC DNA]</scope>
    <source>
        <strain evidence="1 2">Ad2</strain>
    </source>
</reference>
<gene>
    <name evidence="1" type="ORF">PsAD2_04577</name>
</gene>
<dbReference type="STRING" id="989403.SAMN05421798_11530"/>
<comment type="caution">
    <text evidence="1">The sequence shown here is derived from an EMBL/GenBank/DDBJ whole genome shotgun (WGS) entry which is preliminary data.</text>
</comment>
<dbReference type="PATRIC" id="fig|989403.3.peg.5009"/>
<dbReference type="RefSeq" id="WP_068011025.1">
    <property type="nucleotide sequence ID" value="NZ_FOFM01000015.1"/>
</dbReference>
<dbReference type="PANTHER" id="PTHR35370:SF4">
    <property type="entry name" value="TYPE VI SECRETION SYSTEM BASEPLATE SUBUNIT TSSF"/>
    <property type="match status" value="1"/>
</dbReference>
<organism evidence="1 2">
    <name type="scientific">Pseudovibrio axinellae</name>
    <dbReference type="NCBI Taxonomy" id="989403"/>
    <lineage>
        <taxon>Bacteria</taxon>
        <taxon>Pseudomonadati</taxon>
        <taxon>Pseudomonadota</taxon>
        <taxon>Alphaproteobacteria</taxon>
        <taxon>Hyphomicrobiales</taxon>
        <taxon>Stappiaceae</taxon>
        <taxon>Pseudovibrio</taxon>
    </lineage>
</organism>
<dbReference type="OrthoDB" id="9763676at2"/>
<dbReference type="Proteomes" id="UP000076577">
    <property type="component" value="Unassembled WGS sequence"/>
</dbReference>
<evidence type="ECO:0000313" key="1">
    <source>
        <dbReference type="EMBL" id="KZL05026.1"/>
    </source>
</evidence>
<dbReference type="NCBIfam" id="TIGR03359">
    <property type="entry name" value="VI_chp_6"/>
    <property type="match status" value="1"/>
</dbReference>
<evidence type="ECO:0000313" key="2">
    <source>
        <dbReference type="Proteomes" id="UP000076577"/>
    </source>
</evidence>
<protein>
    <recommendedName>
        <fullName evidence="3">Type VI secretion protein</fullName>
    </recommendedName>
</protein>
<dbReference type="PIRSF" id="PIRSF028304">
    <property type="entry name" value="UCP028304"/>
    <property type="match status" value="1"/>
</dbReference>
<dbReference type="PANTHER" id="PTHR35370">
    <property type="entry name" value="CYTOPLASMIC PROTEIN-RELATED-RELATED"/>
    <property type="match status" value="1"/>
</dbReference>
<sequence length="595" mass="68120">MRASYFQDELTYLRESGRYFAERNPRLSKYLSEASTDPDVERLLEGFAFLTSKVREKLDDELPELTHSIVNLLLPNFLRAFPSTTLMQLIPVEKAITERQIVPLGTEVLSKPVDGIVCPFRTTSDVAIYPLDIIDQNIQRSREHSVLTLRFQTLSGLPLSRMSFADLRIWMTGDEVAAQMLYLWLGRYLKEIKVHLHPVEESDEADTEFSLPASALHPGALGGDEALLPNENTAYEGYRLLQEFFVFPEKFLCYDIDGLDVFLNSREETEFSLSFTFERPLPANVKVRPGSFKLYCTPVVNLFPYDAEPMKIDHSQVRYPIRPSSNGRKAIDIFSIDRIMSWRAAEDPTSGSHLREYPSFESFHHEVERADGLTQIYYRLRLREALHRRGMEHLVSFVRHDNERALPQHEVLSADLKCFHPEHAKELGVGDITEPTGETPSFVQFKNLGQPTAPVYPPLDGSLYWNMISNLSLNYVSLLEKDALKTVISTYDFQALRDRQDERVSKQRVDGILSIQTKPIDKLFQGQVVRGLKSTLTMSESAFQSEGEMYLFSSILAEFFSLYSSVNSFHELIVYGAQNNEVYKWPAKIGQQPLI</sequence>
<dbReference type="AlphaFoldDB" id="A0A161V2R3"/>
<proteinExistence type="predicted"/>
<dbReference type="InterPro" id="IPR010272">
    <property type="entry name" value="T6SS_TssF"/>
</dbReference>
<dbReference type="Pfam" id="PF05947">
    <property type="entry name" value="T6SS_TssF"/>
    <property type="match status" value="1"/>
</dbReference>
<evidence type="ECO:0008006" key="3">
    <source>
        <dbReference type="Google" id="ProtNLM"/>
    </source>
</evidence>
<dbReference type="EMBL" id="LMCB01000160">
    <property type="protein sequence ID" value="KZL05026.1"/>
    <property type="molecule type" value="Genomic_DNA"/>
</dbReference>
<name>A0A161V2R3_9HYPH</name>
<accession>A0A161V2R3</accession>
<keyword evidence="2" id="KW-1185">Reference proteome</keyword>